<dbReference type="AlphaFoldDB" id="A0AA42LM21"/>
<reference evidence="1" key="1">
    <citation type="submission" date="2022-09" db="EMBL/GenBank/DDBJ databases">
        <title>Intensive care unit water sources are persistently colonized with multi-drug resistant bacteria and are the site of extensive horizontal gene transfer of antibiotic resistance genes.</title>
        <authorList>
            <person name="Diorio-Toth L."/>
        </authorList>
    </citation>
    <scope>NUCLEOTIDE SEQUENCE</scope>
    <source>
        <strain evidence="1">GD03863</strain>
    </source>
</reference>
<gene>
    <name evidence="1" type="ORF">N5D41_15160</name>
</gene>
<protein>
    <submittedName>
        <fullName evidence="1">Uncharacterized protein</fullName>
    </submittedName>
</protein>
<dbReference type="RefSeq" id="WP_079782599.1">
    <property type="nucleotide sequence ID" value="NZ_JACFYY010000009.1"/>
</dbReference>
<evidence type="ECO:0000313" key="2">
    <source>
        <dbReference type="Proteomes" id="UP001161137"/>
    </source>
</evidence>
<name>A0AA42LM21_9GAMM</name>
<comment type="caution">
    <text evidence="1">The sequence shown here is derived from an EMBL/GenBank/DDBJ whole genome shotgun (WGS) entry which is preliminary data.</text>
</comment>
<dbReference type="Proteomes" id="UP001161137">
    <property type="component" value="Unassembled WGS sequence"/>
</dbReference>
<proteinExistence type="predicted"/>
<evidence type="ECO:0000313" key="1">
    <source>
        <dbReference type="EMBL" id="MDH0702825.1"/>
    </source>
</evidence>
<organism evidence="1 2">
    <name type="scientific">Ectopseudomonas toyotomiensis</name>
    <dbReference type="NCBI Taxonomy" id="554344"/>
    <lineage>
        <taxon>Bacteria</taxon>
        <taxon>Pseudomonadati</taxon>
        <taxon>Pseudomonadota</taxon>
        <taxon>Gammaproteobacteria</taxon>
        <taxon>Pseudomonadales</taxon>
        <taxon>Pseudomonadaceae</taxon>
        <taxon>Ectopseudomonas</taxon>
    </lineage>
</organism>
<accession>A0AA42LM21</accession>
<sequence>MSYDEYLAIAGEIDQLQELLSEIPPDSVLERMGLEARLASAQQIIAGIVSEQLVHKARLTFRGRPVVGSHGIAADFAGKAAGAFSDAVAAVAAGIGESLRYMGPIPDKSKNQLLITGTAVGSFGFEFELPKPQDHDLFPEPSKAEDALEKIQALMRQAAQGTDDEVAELVEEIHPRAVRKVADFLGYLLQQDAWCGLEFKNQYFRFQDMAQLKLSATRLQEDNIHETVEEYLGEFQGVLPASRTFEFKLRDQAGVLKGKVDTAIEDPDLLNREWLHKPARIKLNVIQVGQGRPRFTLLSLDALQPLASGG</sequence>
<dbReference type="EMBL" id="JAOCDH010000016">
    <property type="protein sequence ID" value="MDH0702825.1"/>
    <property type="molecule type" value="Genomic_DNA"/>
</dbReference>